<protein>
    <submittedName>
        <fullName evidence="1">Uncharacterized protein</fullName>
    </submittedName>
</protein>
<accession>A0AB37YPK9</accession>
<proteinExistence type="predicted"/>
<evidence type="ECO:0000313" key="1">
    <source>
        <dbReference type="EMBL" id="SCC21190.1"/>
    </source>
</evidence>
<comment type="caution">
    <text evidence="1">The sequence shown here is derived from an EMBL/GenBank/DDBJ whole genome shotgun (WGS) entry which is preliminary data.</text>
</comment>
<name>A0AB37YPK9_9BACI</name>
<dbReference type="AlphaFoldDB" id="A0AB37YPK9"/>
<gene>
    <name evidence="1" type="ORF">BC10311_01990</name>
</gene>
<dbReference type="EMBL" id="FMBG01000012">
    <property type="protein sequence ID" value="SCC21190.1"/>
    <property type="molecule type" value="Genomic_DNA"/>
</dbReference>
<evidence type="ECO:0000313" key="2">
    <source>
        <dbReference type="Proteomes" id="UP000195728"/>
    </source>
</evidence>
<reference evidence="1 2" key="1">
    <citation type="submission" date="2016-08" db="EMBL/GenBank/DDBJ databases">
        <authorList>
            <person name="Loux V."/>
            <person name="Rue O."/>
        </authorList>
    </citation>
    <scope>NUCLEOTIDE SEQUENCE [LARGE SCALE GENOMIC DNA]</scope>
    <source>
        <strain evidence="1 2">WSBC_10311</strain>
    </source>
</reference>
<organism evidence="1 2">
    <name type="scientific">Bacillus wiedmannii</name>
    <dbReference type="NCBI Taxonomy" id="1890302"/>
    <lineage>
        <taxon>Bacteria</taxon>
        <taxon>Bacillati</taxon>
        <taxon>Bacillota</taxon>
        <taxon>Bacilli</taxon>
        <taxon>Bacillales</taxon>
        <taxon>Bacillaceae</taxon>
        <taxon>Bacillus</taxon>
        <taxon>Bacillus cereus group</taxon>
    </lineage>
</organism>
<dbReference type="Proteomes" id="UP000195728">
    <property type="component" value="Unassembled WGS sequence"/>
</dbReference>
<sequence length="17" mass="1803">MTSPLVVTIMVTVSLVI</sequence>